<keyword evidence="2" id="KW-1185">Reference proteome</keyword>
<sequence length="345" mass="40208">MESSYNKFQKYITKEHIKCYDYTTFRNARLISFGEFEDVNRVIFKRDKTTVVLKSFNSNGNNNYAIIKEIINEIKLYRKVDIHPNIIRFHGVTKKEDNVNTNTIPYMLVLEYADSGTLESYLRENFKYLTWNDKIRFALQTASAVRYLHSKRIVHLGLNSNNILIHQNNIKLSDIGLSKRLTKLKSNLNLREIPYMDPQYFIKNHDFKFDNNSDVYSIGILMWEIANGHLPFKNIIDANALIRNIVNGLQEDPYHEAPHQYIKIYTECWQGAPENRPTIQNVVLNLKALIASTNNPTLLQIPIQPQNYSISQNSTSLHNNFLLQSFTSSQNLNLQNSIPQLNFLN</sequence>
<dbReference type="Proteomes" id="UP000789860">
    <property type="component" value="Unassembled WGS sequence"/>
</dbReference>
<evidence type="ECO:0000313" key="1">
    <source>
        <dbReference type="EMBL" id="CAG8565650.1"/>
    </source>
</evidence>
<proteinExistence type="predicted"/>
<accession>A0ACA9M2A4</accession>
<feature type="non-terminal residue" evidence="1">
    <location>
        <position position="1"/>
    </location>
</feature>
<reference evidence="1" key="1">
    <citation type="submission" date="2021-06" db="EMBL/GenBank/DDBJ databases">
        <authorList>
            <person name="Kallberg Y."/>
            <person name="Tangrot J."/>
            <person name="Rosling A."/>
        </authorList>
    </citation>
    <scope>NUCLEOTIDE SEQUENCE</scope>
    <source>
        <strain evidence="1">AU212A</strain>
    </source>
</reference>
<gene>
    <name evidence="1" type="ORF">SCALOS_LOCUS5664</name>
</gene>
<feature type="non-terminal residue" evidence="1">
    <location>
        <position position="345"/>
    </location>
</feature>
<dbReference type="EMBL" id="CAJVPM010009618">
    <property type="protein sequence ID" value="CAG8565650.1"/>
    <property type="molecule type" value="Genomic_DNA"/>
</dbReference>
<protein>
    <submittedName>
        <fullName evidence="1">4261_t:CDS:1</fullName>
    </submittedName>
</protein>
<comment type="caution">
    <text evidence="1">The sequence shown here is derived from an EMBL/GenBank/DDBJ whole genome shotgun (WGS) entry which is preliminary data.</text>
</comment>
<organism evidence="1 2">
    <name type="scientific">Scutellospora calospora</name>
    <dbReference type="NCBI Taxonomy" id="85575"/>
    <lineage>
        <taxon>Eukaryota</taxon>
        <taxon>Fungi</taxon>
        <taxon>Fungi incertae sedis</taxon>
        <taxon>Mucoromycota</taxon>
        <taxon>Glomeromycotina</taxon>
        <taxon>Glomeromycetes</taxon>
        <taxon>Diversisporales</taxon>
        <taxon>Gigasporaceae</taxon>
        <taxon>Scutellospora</taxon>
    </lineage>
</organism>
<evidence type="ECO:0000313" key="2">
    <source>
        <dbReference type="Proteomes" id="UP000789860"/>
    </source>
</evidence>
<name>A0ACA9M2A4_9GLOM</name>